<evidence type="ECO:0000313" key="2">
    <source>
        <dbReference type="Proteomes" id="UP000789739"/>
    </source>
</evidence>
<gene>
    <name evidence="1" type="ORF">PBRASI_LOCUS4992</name>
</gene>
<sequence>LNTQTPGSFNTKGAWLWEAAGLYLSPRMVAGPTADLCPASQYFPTTDRAN</sequence>
<dbReference type="Proteomes" id="UP000789739">
    <property type="component" value="Unassembled WGS sequence"/>
</dbReference>
<evidence type="ECO:0000313" key="1">
    <source>
        <dbReference type="EMBL" id="CAG8549148.1"/>
    </source>
</evidence>
<name>A0A9N9FPT7_9GLOM</name>
<organism evidence="1 2">
    <name type="scientific">Paraglomus brasilianum</name>
    <dbReference type="NCBI Taxonomy" id="144538"/>
    <lineage>
        <taxon>Eukaryota</taxon>
        <taxon>Fungi</taxon>
        <taxon>Fungi incertae sedis</taxon>
        <taxon>Mucoromycota</taxon>
        <taxon>Glomeromycotina</taxon>
        <taxon>Glomeromycetes</taxon>
        <taxon>Paraglomerales</taxon>
        <taxon>Paraglomeraceae</taxon>
        <taxon>Paraglomus</taxon>
    </lineage>
</organism>
<reference evidence="1" key="1">
    <citation type="submission" date="2021-06" db="EMBL/GenBank/DDBJ databases">
        <authorList>
            <person name="Kallberg Y."/>
            <person name="Tangrot J."/>
            <person name="Rosling A."/>
        </authorList>
    </citation>
    <scope>NUCLEOTIDE SEQUENCE</scope>
    <source>
        <strain evidence="1">BR232B</strain>
    </source>
</reference>
<feature type="non-terminal residue" evidence="1">
    <location>
        <position position="1"/>
    </location>
</feature>
<keyword evidence="2" id="KW-1185">Reference proteome</keyword>
<proteinExistence type="predicted"/>
<protein>
    <submittedName>
        <fullName evidence="1">5780_t:CDS:1</fullName>
    </submittedName>
</protein>
<accession>A0A9N9FPT7</accession>
<dbReference type="AlphaFoldDB" id="A0A9N9FPT7"/>
<dbReference type="EMBL" id="CAJVPI010000549">
    <property type="protein sequence ID" value="CAG8549148.1"/>
    <property type="molecule type" value="Genomic_DNA"/>
</dbReference>
<comment type="caution">
    <text evidence="1">The sequence shown here is derived from an EMBL/GenBank/DDBJ whole genome shotgun (WGS) entry which is preliminary data.</text>
</comment>